<dbReference type="EMBL" id="JMQA01000012">
    <property type="protein sequence ID" value="KFN11195.1"/>
    <property type="molecule type" value="Genomic_DNA"/>
</dbReference>
<evidence type="ECO:0000313" key="8">
    <source>
        <dbReference type="Proteomes" id="UP000029278"/>
    </source>
</evidence>
<evidence type="ECO:0000259" key="6">
    <source>
        <dbReference type="PROSITE" id="PS51063"/>
    </source>
</evidence>
<evidence type="ECO:0000256" key="1">
    <source>
        <dbReference type="ARBA" id="ARBA00023015"/>
    </source>
</evidence>
<keyword evidence="1" id="KW-0805">Transcription regulation</keyword>
<dbReference type="Pfam" id="PF13545">
    <property type="entry name" value="HTH_Crp_2"/>
    <property type="match status" value="1"/>
</dbReference>
<dbReference type="InterPro" id="IPR018490">
    <property type="entry name" value="cNMP-bd_dom_sf"/>
</dbReference>
<dbReference type="PANTHER" id="PTHR24567">
    <property type="entry name" value="CRP FAMILY TRANSCRIPTIONAL REGULATORY PROTEIN"/>
    <property type="match status" value="1"/>
</dbReference>
<dbReference type="InterPro" id="IPR000595">
    <property type="entry name" value="cNMP-bd_dom"/>
</dbReference>
<dbReference type="Gene3D" id="2.60.120.10">
    <property type="entry name" value="Jelly Rolls"/>
    <property type="match status" value="1"/>
</dbReference>
<name>A0A090ZLR6_PAEMA</name>
<feature type="domain" description="Cyclic nucleotide-binding" evidence="5">
    <location>
        <begin position="15"/>
        <end position="118"/>
    </location>
</feature>
<dbReference type="InterPro" id="IPR012318">
    <property type="entry name" value="HTH_CRP"/>
</dbReference>
<sequence>MNKRNVIENLKQFDLFADLSEKKLQSLTEFVYWRTYKKGQFLFLEGDSRERIYLMLDGFVKLERVNQSGNLLYEDYVKRYSIFPYGGMFTDKRYTYSAEALTDVDVYYIPAAIFEDMLKANQKQLIFVVQQFSLILKLHEHRVQYITTPNAQDRVIQSLNYLRQDLGEQNGEEIVISCPLTTIEISKISGTSRETVSCVLNQLKKDHIITVSGKKIIIHDPAYFEKISI</sequence>
<dbReference type="SMART" id="SM00419">
    <property type="entry name" value="HTH_CRP"/>
    <property type="match status" value="1"/>
</dbReference>
<dbReference type="GeneID" id="77012186"/>
<dbReference type="GO" id="GO:0005829">
    <property type="term" value="C:cytosol"/>
    <property type="evidence" value="ECO:0007669"/>
    <property type="project" value="TreeGrafter"/>
</dbReference>
<dbReference type="Gene3D" id="1.10.10.10">
    <property type="entry name" value="Winged helix-like DNA-binding domain superfamily/Winged helix DNA-binding domain"/>
    <property type="match status" value="1"/>
</dbReference>
<dbReference type="InterPro" id="IPR036390">
    <property type="entry name" value="WH_DNA-bd_sf"/>
</dbReference>
<proteinExistence type="predicted"/>
<feature type="domain" description="HTH crp-type" evidence="6">
    <location>
        <begin position="149"/>
        <end position="222"/>
    </location>
</feature>
<keyword evidence="3" id="KW-0010">Activator</keyword>
<dbReference type="Pfam" id="PF00027">
    <property type="entry name" value="cNMP_binding"/>
    <property type="match status" value="1"/>
</dbReference>
<accession>A0A090ZLR6</accession>
<evidence type="ECO:0000256" key="3">
    <source>
        <dbReference type="ARBA" id="ARBA00023159"/>
    </source>
</evidence>
<keyword evidence="4" id="KW-0804">Transcription</keyword>
<dbReference type="InterPro" id="IPR050397">
    <property type="entry name" value="Env_Response_Regulators"/>
</dbReference>
<dbReference type="SMART" id="SM00100">
    <property type="entry name" value="cNMP"/>
    <property type="match status" value="1"/>
</dbReference>
<protein>
    <submittedName>
        <fullName evidence="7">Cyclic nucleotide-binding domain protein</fullName>
    </submittedName>
</protein>
<dbReference type="SUPFAM" id="SSF46785">
    <property type="entry name" value="Winged helix' DNA-binding domain"/>
    <property type="match status" value="1"/>
</dbReference>
<dbReference type="GO" id="GO:0003700">
    <property type="term" value="F:DNA-binding transcription factor activity"/>
    <property type="evidence" value="ECO:0007669"/>
    <property type="project" value="TreeGrafter"/>
</dbReference>
<gene>
    <name evidence="7" type="ORF">DJ90_2552</name>
</gene>
<evidence type="ECO:0000313" key="7">
    <source>
        <dbReference type="EMBL" id="KFN11195.1"/>
    </source>
</evidence>
<comment type="caution">
    <text evidence="7">The sequence shown here is derived from an EMBL/GenBank/DDBJ whole genome shotgun (WGS) entry which is preliminary data.</text>
</comment>
<dbReference type="HOGENOM" id="CLU_075053_6_0_9"/>
<keyword evidence="8" id="KW-1185">Reference proteome</keyword>
<dbReference type="AlphaFoldDB" id="A0A090ZLR6"/>
<evidence type="ECO:0000256" key="4">
    <source>
        <dbReference type="ARBA" id="ARBA00023163"/>
    </source>
</evidence>
<reference evidence="7 8" key="1">
    <citation type="submission" date="2014-04" db="EMBL/GenBank/DDBJ databases">
        <authorList>
            <person name="Bishop-Lilly K.A."/>
            <person name="Broomall S.M."/>
            <person name="Chain P.S."/>
            <person name="Chertkov O."/>
            <person name="Coyne S.R."/>
            <person name="Daligault H.E."/>
            <person name="Davenport K.W."/>
            <person name="Erkkila T."/>
            <person name="Frey K.G."/>
            <person name="Gibbons H.S."/>
            <person name="Gu W."/>
            <person name="Jaissle J."/>
            <person name="Johnson S.L."/>
            <person name="Koroleva G.I."/>
            <person name="Ladner J.T."/>
            <person name="Lo C.-C."/>
            <person name="Minogue T.D."/>
            <person name="Munk C."/>
            <person name="Palacios G.F."/>
            <person name="Redden C.L."/>
            <person name="Rosenzweig C.N."/>
            <person name="Scholz M.B."/>
            <person name="Teshima H."/>
            <person name="Xu Y."/>
        </authorList>
    </citation>
    <scope>NUCLEOTIDE SEQUENCE [LARGE SCALE GENOMIC DNA]</scope>
    <source>
        <strain evidence="7 8">8244</strain>
    </source>
</reference>
<dbReference type="Proteomes" id="UP000029278">
    <property type="component" value="Unassembled WGS sequence"/>
</dbReference>
<dbReference type="SUPFAM" id="SSF51206">
    <property type="entry name" value="cAMP-binding domain-like"/>
    <property type="match status" value="1"/>
</dbReference>
<evidence type="ECO:0000259" key="5">
    <source>
        <dbReference type="PROSITE" id="PS50042"/>
    </source>
</evidence>
<dbReference type="PROSITE" id="PS50042">
    <property type="entry name" value="CNMP_BINDING_3"/>
    <property type="match status" value="1"/>
</dbReference>
<dbReference type="CDD" id="cd00038">
    <property type="entry name" value="CAP_ED"/>
    <property type="match status" value="1"/>
</dbReference>
<dbReference type="PROSITE" id="PS51063">
    <property type="entry name" value="HTH_CRP_2"/>
    <property type="match status" value="1"/>
</dbReference>
<dbReference type="PANTHER" id="PTHR24567:SF74">
    <property type="entry name" value="HTH-TYPE TRANSCRIPTIONAL REGULATOR ARCR"/>
    <property type="match status" value="1"/>
</dbReference>
<dbReference type="OrthoDB" id="9812325at2"/>
<dbReference type="PATRIC" id="fig|44252.3.peg.912"/>
<organism evidence="7 8">
    <name type="scientific">Paenibacillus macerans</name>
    <name type="common">Bacillus macerans</name>
    <dbReference type="NCBI Taxonomy" id="44252"/>
    <lineage>
        <taxon>Bacteria</taxon>
        <taxon>Bacillati</taxon>
        <taxon>Bacillota</taxon>
        <taxon>Bacilli</taxon>
        <taxon>Bacillales</taxon>
        <taxon>Paenibacillaceae</taxon>
        <taxon>Paenibacillus</taxon>
    </lineage>
</organism>
<dbReference type="GO" id="GO:0003677">
    <property type="term" value="F:DNA binding"/>
    <property type="evidence" value="ECO:0007669"/>
    <property type="project" value="UniProtKB-KW"/>
</dbReference>
<dbReference type="RefSeq" id="WP_036620885.1">
    <property type="nucleotide sequence ID" value="NZ_BGML01000005.1"/>
</dbReference>
<dbReference type="InterPro" id="IPR036388">
    <property type="entry name" value="WH-like_DNA-bd_sf"/>
</dbReference>
<evidence type="ECO:0000256" key="2">
    <source>
        <dbReference type="ARBA" id="ARBA00023125"/>
    </source>
</evidence>
<dbReference type="InterPro" id="IPR014710">
    <property type="entry name" value="RmlC-like_jellyroll"/>
</dbReference>
<dbReference type="STRING" id="44252.DJ90_2552"/>
<keyword evidence="2" id="KW-0238">DNA-binding</keyword>